<dbReference type="PANTHER" id="PTHR43780:SF2">
    <property type="entry name" value="1-AMINOCYCLOPROPANE-1-CARBOXYLATE DEAMINASE-RELATED"/>
    <property type="match status" value="1"/>
</dbReference>
<gene>
    <name evidence="5" type="ORF">OA84_00960</name>
</gene>
<evidence type="ECO:0000313" key="6">
    <source>
        <dbReference type="Proteomes" id="UP000031275"/>
    </source>
</evidence>
<dbReference type="Gene3D" id="3.40.50.1100">
    <property type="match status" value="2"/>
</dbReference>
<dbReference type="InterPro" id="IPR027278">
    <property type="entry name" value="ACCD_DCysDesulf"/>
</dbReference>
<comment type="cofactor">
    <cofactor evidence="1">
        <name>pyridoxal 5'-phosphate</name>
        <dbReference type="ChEBI" id="CHEBI:597326"/>
    </cofactor>
</comment>
<evidence type="ECO:0000313" key="5">
    <source>
        <dbReference type="EMBL" id="KIA84154.1"/>
    </source>
</evidence>
<evidence type="ECO:0000259" key="4">
    <source>
        <dbReference type="Pfam" id="PF00291"/>
    </source>
</evidence>
<dbReference type="InterPro" id="IPR001926">
    <property type="entry name" value="TrpB-like_PALP"/>
</dbReference>
<reference evidence="5 6" key="1">
    <citation type="submission" date="2014-10" db="EMBL/GenBank/DDBJ databases">
        <title>Kaistella solincola genome.</title>
        <authorList>
            <person name="Newman J.D."/>
        </authorList>
    </citation>
    <scope>NUCLEOTIDE SEQUENCE [LARGE SCALE GENOMIC DNA]</scope>
    <source>
        <strain evidence="5 6">DSM 22468</strain>
    </source>
</reference>
<dbReference type="SUPFAM" id="SSF53686">
    <property type="entry name" value="Tryptophan synthase beta subunit-like PLP-dependent enzymes"/>
    <property type="match status" value="1"/>
</dbReference>
<protein>
    <submittedName>
        <fullName evidence="5">1-aminocyclopropane-1-carboxylate deaminase</fullName>
    </submittedName>
</protein>
<feature type="domain" description="Tryptophan synthase beta chain-like PALP" evidence="4">
    <location>
        <begin position="16"/>
        <end position="279"/>
    </location>
</feature>
<proteinExistence type="inferred from homology"/>
<sequence length="302" mass="34246">MKIPSIQIPITEIPLEKNIQLFLKREDLIHPHISGNKYWKLFYNINNYLAKSPENPLLITFGGAFSNHIAAVAALGKEENIPTLGIIRGEELQQKWRENPTLKLAHDNGMQFRFVPREVYRKKALLSRNFSEEFPGALLIPEGGTNEFAVNGIQHMLPEQTKSFDYLCTAVGTGGTVAGISKFAEENQQVLGFKTVDDSSLNETVFELSERRNFKLLEAHDGGYGKISEENIRFINNFKAKFDIQLDPVYTGQMMRHLFKMIENDYFQPGSKILAFHTGGLQGIFGANELLKKQKRELIKIG</sequence>
<accession>A0ABR4ZRN3</accession>
<dbReference type="Pfam" id="PF00291">
    <property type="entry name" value="PALP"/>
    <property type="match status" value="1"/>
</dbReference>
<dbReference type="RefSeq" id="WP_039341095.1">
    <property type="nucleotide sequence ID" value="NZ_JSYK01000002.1"/>
</dbReference>
<dbReference type="Proteomes" id="UP000031275">
    <property type="component" value="Unassembled WGS sequence"/>
</dbReference>
<dbReference type="PANTHER" id="PTHR43780">
    <property type="entry name" value="1-AMINOCYCLOPROPANE-1-CARBOXYLATE DEAMINASE-RELATED"/>
    <property type="match status" value="1"/>
</dbReference>
<evidence type="ECO:0000256" key="1">
    <source>
        <dbReference type="ARBA" id="ARBA00001933"/>
    </source>
</evidence>
<dbReference type="InterPro" id="IPR036052">
    <property type="entry name" value="TrpB-like_PALP_sf"/>
</dbReference>
<evidence type="ECO:0000256" key="2">
    <source>
        <dbReference type="ARBA" id="ARBA00008639"/>
    </source>
</evidence>
<keyword evidence="6" id="KW-1185">Reference proteome</keyword>
<comment type="caution">
    <text evidence="5">The sequence shown here is derived from an EMBL/GenBank/DDBJ whole genome shotgun (WGS) entry which is preliminary data.</text>
</comment>
<organism evidence="5 6">
    <name type="scientific">Kaistella solincola</name>
    <dbReference type="NCBI Taxonomy" id="510955"/>
    <lineage>
        <taxon>Bacteria</taxon>
        <taxon>Pseudomonadati</taxon>
        <taxon>Bacteroidota</taxon>
        <taxon>Flavobacteriia</taxon>
        <taxon>Flavobacteriales</taxon>
        <taxon>Weeksellaceae</taxon>
        <taxon>Chryseobacterium group</taxon>
        <taxon>Kaistella</taxon>
    </lineage>
</organism>
<name>A0ABR4ZRN3_9FLAO</name>
<dbReference type="EMBL" id="JSYK01000002">
    <property type="protein sequence ID" value="KIA84154.1"/>
    <property type="molecule type" value="Genomic_DNA"/>
</dbReference>
<evidence type="ECO:0000256" key="3">
    <source>
        <dbReference type="ARBA" id="ARBA00022898"/>
    </source>
</evidence>
<keyword evidence="3" id="KW-0663">Pyridoxal phosphate</keyword>
<dbReference type="PIRSF" id="PIRSF006278">
    <property type="entry name" value="ACCD_DCysDesulf"/>
    <property type="match status" value="1"/>
</dbReference>
<comment type="similarity">
    <text evidence="2">Belongs to the ACC deaminase/D-cysteine desulfhydrase family.</text>
</comment>